<gene>
    <name evidence="2" type="ORF">A2Y85_07435</name>
</gene>
<name>A0A1F4UBR3_UNCW3</name>
<feature type="domain" description="HTH arsR-type" evidence="1">
    <location>
        <begin position="2"/>
        <end position="37"/>
    </location>
</feature>
<dbReference type="SUPFAM" id="SSF46785">
    <property type="entry name" value="Winged helix' DNA-binding domain"/>
    <property type="match status" value="1"/>
</dbReference>
<dbReference type="Proteomes" id="UP000177025">
    <property type="component" value="Unassembled WGS sequence"/>
</dbReference>
<dbReference type="GO" id="GO:0003700">
    <property type="term" value="F:DNA-binding transcription factor activity"/>
    <property type="evidence" value="ECO:0007669"/>
    <property type="project" value="InterPro"/>
</dbReference>
<dbReference type="InterPro" id="IPR036390">
    <property type="entry name" value="WH_DNA-bd_sf"/>
</dbReference>
<dbReference type="Gene3D" id="1.10.10.10">
    <property type="entry name" value="Winged helix-like DNA-binding domain superfamily/Winged helix DNA-binding domain"/>
    <property type="match status" value="1"/>
</dbReference>
<organism evidence="2 3">
    <name type="scientific">candidate division WOR-3 bacterium RBG_13_43_14</name>
    <dbReference type="NCBI Taxonomy" id="1802590"/>
    <lineage>
        <taxon>Bacteria</taxon>
        <taxon>Bacteria division WOR-3</taxon>
    </lineage>
</organism>
<reference evidence="2 3" key="1">
    <citation type="journal article" date="2016" name="Nat. Commun.">
        <title>Thousands of microbial genomes shed light on interconnected biogeochemical processes in an aquifer system.</title>
        <authorList>
            <person name="Anantharaman K."/>
            <person name="Brown C.T."/>
            <person name="Hug L.A."/>
            <person name="Sharon I."/>
            <person name="Castelle C.J."/>
            <person name="Probst A.J."/>
            <person name="Thomas B.C."/>
            <person name="Singh A."/>
            <person name="Wilkins M.J."/>
            <person name="Karaoz U."/>
            <person name="Brodie E.L."/>
            <person name="Williams K.H."/>
            <person name="Hubbard S.S."/>
            <person name="Banfield J.F."/>
        </authorList>
    </citation>
    <scope>NUCLEOTIDE SEQUENCE [LARGE SCALE GENOMIC DNA]</scope>
</reference>
<evidence type="ECO:0000313" key="2">
    <source>
        <dbReference type="EMBL" id="OGC42395.1"/>
    </source>
</evidence>
<sequence length="71" mass="8433">MNNGPKTPEQLAHELGVSMPTVSQVLRALRNIDLVRYEVFWRSRKYFLKIPETEQLEKSLERIVKQIEQLH</sequence>
<dbReference type="InterPro" id="IPR036388">
    <property type="entry name" value="WH-like_DNA-bd_sf"/>
</dbReference>
<accession>A0A1F4UBR3</accession>
<protein>
    <recommendedName>
        <fullName evidence="1">HTH arsR-type domain-containing protein</fullName>
    </recommendedName>
</protein>
<proteinExistence type="predicted"/>
<dbReference type="EMBL" id="MEUM01000068">
    <property type="protein sequence ID" value="OGC42395.1"/>
    <property type="molecule type" value="Genomic_DNA"/>
</dbReference>
<evidence type="ECO:0000313" key="3">
    <source>
        <dbReference type="Proteomes" id="UP000177025"/>
    </source>
</evidence>
<dbReference type="InterPro" id="IPR001845">
    <property type="entry name" value="HTH_ArsR_DNA-bd_dom"/>
</dbReference>
<dbReference type="AlphaFoldDB" id="A0A1F4UBR3"/>
<evidence type="ECO:0000259" key="1">
    <source>
        <dbReference type="Pfam" id="PF01022"/>
    </source>
</evidence>
<dbReference type="CDD" id="cd00090">
    <property type="entry name" value="HTH_ARSR"/>
    <property type="match status" value="1"/>
</dbReference>
<dbReference type="Pfam" id="PF01022">
    <property type="entry name" value="HTH_5"/>
    <property type="match status" value="1"/>
</dbReference>
<dbReference type="InterPro" id="IPR011991">
    <property type="entry name" value="ArsR-like_HTH"/>
</dbReference>
<comment type="caution">
    <text evidence="2">The sequence shown here is derived from an EMBL/GenBank/DDBJ whole genome shotgun (WGS) entry which is preliminary data.</text>
</comment>